<dbReference type="AlphaFoldDB" id="A0A6N7Z6U2"/>
<dbReference type="EMBL" id="WMBA01000036">
    <property type="protein sequence ID" value="MTD56580.1"/>
    <property type="molecule type" value="Genomic_DNA"/>
</dbReference>
<reference evidence="5 6" key="1">
    <citation type="submission" date="2019-11" db="EMBL/GenBank/DDBJ databases">
        <title>Draft genome of Amycolatopsis RM579.</title>
        <authorList>
            <person name="Duangmal K."/>
            <person name="Mingma R."/>
        </authorList>
    </citation>
    <scope>NUCLEOTIDE SEQUENCE [LARGE SCALE GENOMIC DNA]</scope>
    <source>
        <strain evidence="5 6">RM579</strain>
    </source>
</reference>
<dbReference type="PANTHER" id="PTHR46018">
    <property type="entry name" value="ZINC PHOSPHODIESTERASE ELAC PROTEIN 1"/>
    <property type="match status" value="1"/>
</dbReference>
<feature type="domain" description="Metallo-beta-lactamase" evidence="4">
    <location>
        <begin position="53"/>
        <end position="263"/>
    </location>
</feature>
<gene>
    <name evidence="5" type="ORF">GKO32_21775</name>
</gene>
<dbReference type="Pfam" id="PF00753">
    <property type="entry name" value="Lactamase_B"/>
    <property type="match status" value="1"/>
</dbReference>
<evidence type="ECO:0000256" key="2">
    <source>
        <dbReference type="ARBA" id="ARBA00022801"/>
    </source>
</evidence>
<dbReference type="Proteomes" id="UP000440096">
    <property type="component" value="Unassembled WGS sequence"/>
</dbReference>
<name>A0A6N7Z6U2_9PSEU</name>
<dbReference type="OrthoDB" id="4137979at2"/>
<evidence type="ECO:0000259" key="4">
    <source>
        <dbReference type="SMART" id="SM00849"/>
    </source>
</evidence>
<feature type="region of interest" description="Disordered" evidence="3">
    <location>
        <begin position="1"/>
        <end position="26"/>
    </location>
</feature>
<accession>A0A6N7Z6U2</accession>
<dbReference type="InterPro" id="IPR036866">
    <property type="entry name" value="RibonucZ/Hydroxyglut_hydro"/>
</dbReference>
<dbReference type="SMART" id="SM00849">
    <property type="entry name" value="Lactamase_B"/>
    <property type="match status" value="1"/>
</dbReference>
<keyword evidence="2 5" id="KW-0378">Hydrolase</keyword>
<dbReference type="PANTHER" id="PTHR46018:SF2">
    <property type="entry name" value="ZINC PHOSPHODIESTERASE ELAC PROTEIN 1"/>
    <property type="match status" value="1"/>
</dbReference>
<dbReference type="GO" id="GO:0042781">
    <property type="term" value="F:3'-tRNA processing endoribonuclease activity"/>
    <property type="evidence" value="ECO:0007669"/>
    <property type="project" value="TreeGrafter"/>
</dbReference>
<protein>
    <submittedName>
        <fullName evidence="5">MBL fold metallo-hydrolase</fullName>
    </submittedName>
</protein>
<keyword evidence="1" id="KW-0540">Nuclease</keyword>
<dbReference type="InterPro" id="IPR044094">
    <property type="entry name" value="AtsA-like_MBL-fold"/>
</dbReference>
<evidence type="ECO:0000313" key="6">
    <source>
        <dbReference type="Proteomes" id="UP000440096"/>
    </source>
</evidence>
<evidence type="ECO:0000256" key="3">
    <source>
        <dbReference type="SAM" id="MobiDB-lite"/>
    </source>
</evidence>
<evidence type="ECO:0000313" key="5">
    <source>
        <dbReference type="EMBL" id="MTD56580.1"/>
    </source>
</evidence>
<dbReference type="SUPFAM" id="SSF56281">
    <property type="entry name" value="Metallo-hydrolase/oxidoreductase"/>
    <property type="match status" value="1"/>
</dbReference>
<keyword evidence="1" id="KW-0255">Endonuclease</keyword>
<comment type="caution">
    <text evidence="5">The sequence shown here is derived from an EMBL/GenBank/DDBJ whole genome shotgun (WGS) entry which is preliminary data.</text>
</comment>
<keyword evidence="6" id="KW-1185">Reference proteome</keyword>
<dbReference type="InterPro" id="IPR001279">
    <property type="entry name" value="Metallo-B-lactamas"/>
</dbReference>
<sequence length="326" mass="34681">MAAVPAGENHAVAGSRSRGSVVRTAGSRGERTGIMTNVHILGSGTPTPTPDRFGSSYVVETGGELVMFDCGPAATQKFARAGLGILDLSATFLTHHHYDHAVDLPCLLLVRWDQAVNDTPPMMVCGPQPTTAIVDELVGTNGVFRRDIRARIEHPASQKTFEMRGGVLPRPWPDFRTRDLEPGDTVDGGAWSVSMARAAHVQPYLDSLAYRIETPDGSVVITGDTAPCEEVVTLAKDADMMLCCCWDHQDGSEHIDECVAEGMVGTMCGPEEAARMAKEAGVGKLVLVHSTPSIAQSEPAARAVRVAEGIFGGPVVFAHEGLRLSL</sequence>
<dbReference type="CDD" id="cd07719">
    <property type="entry name" value="arylsulfatase_AtsA-like_MBL-fold"/>
    <property type="match status" value="1"/>
</dbReference>
<dbReference type="Gene3D" id="3.60.15.10">
    <property type="entry name" value="Ribonuclease Z/Hydroxyacylglutathione hydrolase-like"/>
    <property type="match status" value="1"/>
</dbReference>
<proteinExistence type="predicted"/>
<evidence type="ECO:0000256" key="1">
    <source>
        <dbReference type="ARBA" id="ARBA00022759"/>
    </source>
</evidence>
<organism evidence="5 6">
    <name type="scientific">Amycolatopsis pithecellobii</name>
    <dbReference type="NCBI Taxonomy" id="664692"/>
    <lineage>
        <taxon>Bacteria</taxon>
        <taxon>Bacillati</taxon>
        <taxon>Actinomycetota</taxon>
        <taxon>Actinomycetes</taxon>
        <taxon>Pseudonocardiales</taxon>
        <taxon>Pseudonocardiaceae</taxon>
        <taxon>Amycolatopsis</taxon>
    </lineage>
</organism>